<feature type="transmembrane region" description="Helical" evidence="14">
    <location>
        <begin position="12"/>
        <end position="36"/>
    </location>
</feature>
<keyword evidence="5 12" id="KW-1003">Cell membrane</keyword>
<dbReference type="InterPro" id="IPR007533">
    <property type="entry name" value="Cyt_c_oxidase_assmbl_CtaG"/>
</dbReference>
<comment type="function">
    <text evidence="1 12">Exerts its effect at some terminal stage of cytochrome c oxidase synthesis, probably by being involved in the insertion of the copper B into subunit I.</text>
</comment>
<dbReference type="GO" id="GO:0005507">
    <property type="term" value="F:copper ion binding"/>
    <property type="evidence" value="ECO:0007669"/>
    <property type="project" value="InterPro"/>
</dbReference>
<dbReference type="InterPro" id="IPR023471">
    <property type="entry name" value="CtaG/Cox11_dom_sf"/>
</dbReference>
<comment type="similarity">
    <text evidence="3 12">Belongs to the COX11/CtaG family.</text>
</comment>
<dbReference type="Gene3D" id="2.60.370.10">
    <property type="entry name" value="Ctag/Cox11"/>
    <property type="match status" value="1"/>
</dbReference>
<keyword evidence="8 12" id="KW-0735">Signal-anchor</keyword>
<feature type="topological domain" description="Periplasmic" evidence="12">
    <location>
        <begin position="30"/>
        <end position="213"/>
    </location>
</feature>
<dbReference type="Pfam" id="PF04442">
    <property type="entry name" value="CtaG_Cox11"/>
    <property type="match status" value="1"/>
</dbReference>
<dbReference type="SUPFAM" id="SSF110111">
    <property type="entry name" value="Ctag/Cox11"/>
    <property type="match status" value="1"/>
</dbReference>
<evidence type="ECO:0000256" key="1">
    <source>
        <dbReference type="ARBA" id="ARBA00004007"/>
    </source>
</evidence>
<evidence type="ECO:0000256" key="5">
    <source>
        <dbReference type="ARBA" id="ARBA00022475"/>
    </source>
</evidence>
<evidence type="ECO:0000256" key="9">
    <source>
        <dbReference type="ARBA" id="ARBA00022989"/>
    </source>
</evidence>
<keyword evidence="6 12" id="KW-0997">Cell inner membrane</keyword>
<dbReference type="PIRSF" id="PIRSF005413">
    <property type="entry name" value="COX11"/>
    <property type="match status" value="1"/>
</dbReference>
<evidence type="ECO:0000256" key="6">
    <source>
        <dbReference type="ARBA" id="ARBA00022519"/>
    </source>
</evidence>
<dbReference type="FunFam" id="2.60.370.10:FF:000001">
    <property type="entry name" value="COX11 cytochrome c oxidase assembly homolog"/>
    <property type="match status" value="1"/>
</dbReference>
<evidence type="ECO:0000256" key="12">
    <source>
        <dbReference type="HAMAP-Rule" id="MF_00155"/>
    </source>
</evidence>
<keyword evidence="9 12" id="KW-1133">Transmembrane helix</keyword>
<dbReference type="Proteomes" id="UP000319255">
    <property type="component" value="Unassembled WGS sequence"/>
</dbReference>
<evidence type="ECO:0000256" key="2">
    <source>
        <dbReference type="ARBA" id="ARBA00004382"/>
    </source>
</evidence>
<keyword evidence="16" id="KW-1185">Reference proteome</keyword>
<evidence type="ECO:0000256" key="7">
    <source>
        <dbReference type="ARBA" id="ARBA00022692"/>
    </source>
</evidence>
<dbReference type="HAMAP" id="MF_00155">
    <property type="entry name" value="CtaG"/>
    <property type="match status" value="1"/>
</dbReference>
<dbReference type="OrthoDB" id="9804841at2"/>
<keyword evidence="10 12" id="KW-0186">Copper</keyword>
<comment type="subcellular location">
    <subcellularLocation>
        <location evidence="2 12">Cell inner membrane</location>
        <topology evidence="2 12">Single-pass type II membrane protein</topology>
        <orientation evidence="2 12">Periplasmic side</orientation>
    </subcellularLocation>
</comment>
<sequence>MAFGADRNSRLALRLFAVVAVMVSLSFAAVPFYSWFCRTTGYGGTTSVATQAPKDVLDREIIVRFDANVAKDMPWKFRPKQMEMKVRVGETGLAFFEAYNPTDHVTAGQAAYNVTPDNAGKFFDKIACFCFNLQVLKPGERVDMPVSFFVDPEIVKDADASQLKAITLSYTMFPTEVPEEERAVGADQDSAGASPATRLAVGPGAASDQTLEQ</sequence>
<dbReference type="GO" id="GO:0005886">
    <property type="term" value="C:plasma membrane"/>
    <property type="evidence" value="ECO:0007669"/>
    <property type="project" value="UniProtKB-SubCell"/>
</dbReference>
<name>A0A501WJ54_9RHOB</name>
<evidence type="ECO:0000256" key="11">
    <source>
        <dbReference type="ARBA" id="ARBA00023136"/>
    </source>
</evidence>
<keyword evidence="7 12" id="KW-0812">Transmembrane</keyword>
<protein>
    <recommendedName>
        <fullName evidence="4 12">Cytochrome c oxidase assembly protein CtaG</fullName>
    </recommendedName>
</protein>
<evidence type="ECO:0000256" key="14">
    <source>
        <dbReference type="SAM" id="Phobius"/>
    </source>
</evidence>
<organism evidence="15 16">
    <name type="scientific">Amaricoccus solimangrovi</name>
    <dbReference type="NCBI Taxonomy" id="2589815"/>
    <lineage>
        <taxon>Bacteria</taxon>
        <taxon>Pseudomonadati</taxon>
        <taxon>Pseudomonadota</taxon>
        <taxon>Alphaproteobacteria</taxon>
        <taxon>Rhodobacterales</taxon>
        <taxon>Paracoccaceae</taxon>
        <taxon>Amaricoccus</taxon>
    </lineage>
</organism>
<dbReference type="AlphaFoldDB" id="A0A501WJ54"/>
<evidence type="ECO:0000256" key="3">
    <source>
        <dbReference type="ARBA" id="ARBA00009620"/>
    </source>
</evidence>
<dbReference type="PANTHER" id="PTHR21320">
    <property type="entry name" value="CYTOCHROME C OXIDASE ASSEMBLY PROTEIN COX11-RELATED"/>
    <property type="match status" value="1"/>
</dbReference>
<dbReference type="PANTHER" id="PTHR21320:SF3">
    <property type="entry name" value="CYTOCHROME C OXIDASE ASSEMBLY PROTEIN COX11, MITOCHONDRIAL-RELATED"/>
    <property type="match status" value="1"/>
</dbReference>
<dbReference type="GO" id="GO:0008535">
    <property type="term" value="P:respiratory chain complex IV assembly"/>
    <property type="evidence" value="ECO:0007669"/>
    <property type="project" value="UniProtKB-UniRule"/>
</dbReference>
<dbReference type="RefSeq" id="WP_140455242.1">
    <property type="nucleotide sequence ID" value="NZ_VFRP01000019.1"/>
</dbReference>
<evidence type="ECO:0000313" key="15">
    <source>
        <dbReference type="EMBL" id="TPE48812.1"/>
    </source>
</evidence>
<proteinExistence type="inferred from homology"/>
<comment type="caution">
    <text evidence="15">The sequence shown here is derived from an EMBL/GenBank/DDBJ whole genome shotgun (WGS) entry which is preliminary data.</text>
</comment>
<evidence type="ECO:0000256" key="10">
    <source>
        <dbReference type="ARBA" id="ARBA00023008"/>
    </source>
</evidence>
<keyword evidence="11 12" id="KW-0472">Membrane</keyword>
<dbReference type="EMBL" id="VFRP01000019">
    <property type="protein sequence ID" value="TPE48812.1"/>
    <property type="molecule type" value="Genomic_DNA"/>
</dbReference>
<evidence type="ECO:0000256" key="13">
    <source>
        <dbReference type="SAM" id="MobiDB-lite"/>
    </source>
</evidence>
<evidence type="ECO:0000256" key="4">
    <source>
        <dbReference type="ARBA" id="ARBA00015384"/>
    </source>
</evidence>
<gene>
    <name evidence="12" type="primary">ctaG</name>
    <name evidence="15" type="ORF">FJM51_16510</name>
</gene>
<feature type="topological domain" description="Cytoplasmic" evidence="12">
    <location>
        <begin position="1"/>
        <end position="7"/>
    </location>
</feature>
<evidence type="ECO:0000313" key="16">
    <source>
        <dbReference type="Proteomes" id="UP000319255"/>
    </source>
</evidence>
<accession>A0A501WJ54</accession>
<reference evidence="15 16" key="1">
    <citation type="submission" date="2019-06" db="EMBL/GenBank/DDBJ databases">
        <title>A novel bacterium of genus Amaricoccus, isolated from marine sediment.</title>
        <authorList>
            <person name="Huang H."/>
            <person name="Mo K."/>
            <person name="Hu Y."/>
        </authorList>
    </citation>
    <scope>NUCLEOTIDE SEQUENCE [LARGE SCALE GENOMIC DNA]</scope>
    <source>
        <strain evidence="15 16">HB172011</strain>
    </source>
</reference>
<dbReference type="NCBIfam" id="NF003465">
    <property type="entry name" value="PRK05089.1"/>
    <property type="match status" value="1"/>
</dbReference>
<feature type="region of interest" description="Disordered" evidence="13">
    <location>
        <begin position="179"/>
        <end position="213"/>
    </location>
</feature>
<evidence type="ECO:0000256" key="8">
    <source>
        <dbReference type="ARBA" id="ARBA00022968"/>
    </source>
</evidence>